<comment type="caution">
    <text evidence="2">The sequence shown here is derived from an EMBL/GenBank/DDBJ whole genome shotgun (WGS) entry which is preliminary data.</text>
</comment>
<gene>
    <name evidence="2" type="ORF">ACFQS8_15300</name>
</gene>
<dbReference type="NCBIfam" id="TIGR01550">
    <property type="entry name" value="DOC_P1"/>
    <property type="match status" value="1"/>
</dbReference>
<dbReference type="Gene3D" id="1.20.120.1870">
    <property type="entry name" value="Fic/DOC protein, Fido domain"/>
    <property type="match status" value="1"/>
</dbReference>
<keyword evidence="3" id="KW-1185">Reference proteome</keyword>
<dbReference type="SUPFAM" id="SSF140931">
    <property type="entry name" value="Fic-like"/>
    <property type="match status" value="1"/>
</dbReference>
<evidence type="ECO:0000313" key="2">
    <source>
        <dbReference type="EMBL" id="MFC7292986.1"/>
    </source>
</evidence>
<dbReference type="PANTHER" id="PTHR39426">
    <property type="entry name" value="HOMOLOGY TO DEATH-ON-CURING PROTEIN OF PHAGE P1"/>
    <property type="match status" value="1"/>
</dbReference>
<dbReference type="Pfam" id="PF02661">
    <property type="entry name" value="Fic"/>
    <property type="match status" value="1"/>
</dbReference>
<accession>A0ABW2IP94</accession>
<dbReference type="PANTHER" id="PTHR39426:SF1">
    <property type="entry name" value="HOMOLOGY TO DEATH-ON-CURING PROTEIN OF PHAGE P1"/>
    <property type="match status" value="1"/>
</dbReference>
<dbReference type="Proteomes" id="UP001596492">
    <property type="component" value="Unassembled WGS sequence"/>
</dbReference>
<dbReference type="EMBL" id="JBHTBR010000009">
    <property type="protein sequence ID" value="MFC7292986.1"/>
    <property type="molecule type" value="Genomic_DNA"/>
</dbReference>
<organism evidence="2 3">
    <name type="scientific">Hirschia litorea</name>
    <dbReference type="NCBI Taxonomy" id="1199156"/>
    <lineage>
        <taxon>Bacteria</taxon>
        <taxon>Pseudomonadati</taxon>
        <taxon>Pseudomonadota</taxon>
        <taxon>Alphaproteobacteria</taxon>
        <taxon>Hyphomonadales</taxon>
        <taxon>Hyphomonadaceae</taxon>
        <taxon>Hirschia</taxon>
    </lineage>
</organism>
<dbReference type="InterPro" id="IPR006440">
    <property type="entry name" value="Doc"/>
</dbReference>
<sequence>MSHDYLNLEDILDIHHVQIERYGGSFGIRDQAGLEAAIARPQSGYYDGLISEAAAFWESMSQNHPFIDGNKRTAFMSLDLFLGLNGKTITARPNEIISFIYARFDQKQMDFAHLKPWLEANTQKF</sequence>
<dbReference type="InterPro" id="IPR053737">
    <property type="entry name" value="Type_II_TA_Toxin"/>
</dbReference>
<evidence type="ECO:0000313" key="3">
    <source>
        <dbReference type="Proteomes" id="UP001596492"/>
    </source>
</evidence>
<dbReference type="PIRSF" id="PIRSF018297">
    <property type="entry name" value="Doc"/>
    <property type="match status" value="1"/>
</dbReference>
<dbReference type="RefSeq" id="WP_382168996.1">
    <property type="nucleotide sequence ID" value="NZ_JBHTBR010000009.1"/>
</dbReference>
<feature type="domain" description="Fido" evidence="1">
    <location>
        <begin position="6"/>
        <end position="120"/>
    </location>
</feature>
<dbReference type="InterPro" id="IPR003812">
    <property type="entry name" value="Fido"/>
</dbReference>
<dbReference type="InterPro" id="IPR036597">
    <property type="entry name" value="Fido-like_dom_sf"/>
</dbReference>
<reference evidence="3" key="1">
    <citation type="journal article" date="2019" name="Int. J. Syst. Evol. Microbiol.">
        <title>The Global Catalogue of Microorganisms (GCM) 10K type strain sequencing project: providing services to taxonomists for standard genome sequencing and annotation.</title>
        <authorList>
            <consortium name="The Broad Institute Genomics Platform"/>
            <consortium name="The Broad Institute Genome Sequencing Center for Infectious Disease"/>
            <person name="Wu L."/>
            <person name="Ma J."/>
        </authorList>
    </citation>
    <scope>NUCLEOTIDE SEQUENCE [LARGE SCALE GENOMIC DNA]</scope>
    <source>
        <strain evidence="3">CCUG 51308</strain>
    </source>
</reference>
<proteinExistence type="predicted"/>
<name>A0ABW2IP94_9PROT</name>
<dbReference type="PROSITE" id="PS51459">
    <property type="entry name" value="FIDO"/>
    <property type="match status" value="1"/>
</dbReference>
<protein>
    <submittedName>
        <fullName evidence="2">Type II toxin-antitoxin system death-on-curing family toxin</fullName>
    </submittedName>
</protein>
<evidence type="ECO:0000259" key="1">
    <source>
        <dbReference type="PROSITE" id="PS51459"/>
    </source>
</evidence>